<sequence length="412" mass="48414">MPQLRTNAVYDNAIKILEDKNKSQLNSKHERCRRRRINKGLRSKQQGYHGVCHLRKLRYFDVGLSFLFDSLHNAYHGTFKRLLKLWLDNSYKNERWSCASKFKDIAEKLNSIYYPSTTSRTPRQLEKYLKFKGSEERLVLLFGFEAFRNFLLKNYYEHHLLFVMAVHKAENRSISSIDVLEIKELLTQYHHQFPKLYGLITRTINATKNHSLEIQNTLNLFRLAWHESESDEFNKTLKIFIESLTTTKRVGYKSNRSTAANALIPKKKTHLSPTRLASLQVKFNCLNIVAFQTLYIATTRFTTQDFGQGNRTSDSLILFESDGRQHIGFIQNIIKYQQQFALMVKTATIIDCLRVFIGETQYSTTNVTYGNFESDTILFIEPHQVIEKLCYSYDKTKKNYTFFRYPTLEESS</sequence>
<dbReference type="PANTHER" id="PTHR46579">
    <property type="entry name" value="F5/8 TYPE C DOMAIN-CONTAINING PROTEIN-RELATED"/>
    <property type="match status" value="1"/>
</dbReference>
<evidence type="ECO:0000313" key="3">
    <source>
        <dbReference type="EMBL" id="CAF3605818.1"/>
    </source>
</evidence>
<evidence type="ECO:0000313" key="1">
    <source>
        <dbReference type="EMBL" id="CAF0821489.1"/>
    </source>
</evidence>
<evidence type="ECO:0000313" key="2">
    <source>
        <dbReference type="EMBL" id="CAF1127326.1"/>
    </source>
</evidence>
<dbReference type="Proteomes" id="UP000681722">
    <property type="component" value="Unassembled WGS sequence"/>
</dbReference>
<evidence type="ECO:0000313" key="4">
    <source>
        <dbReference type="EMBL" id="CAF3890922.1"/>
    </source>
</evidence>
<proteinExistence type="predicted"/>
<comment type="caution">
    <text evidence="2">The sequence shown here is derived from an EMBL/GenBank/DDBJ whole genome shotgun (WGS) entry which is preliminary data.</text>
</comment>
<dbReference type="AlphaFoldDB" id="A0A814R5E2"/>
<keyword evidence="5" id="KW-1185">Reference proteome</keyword>
<dbReference type="EMBL" id="CAJNOQ010006204">
    <property type="protein sequence ID" value="CAF1127326.1"/>
    <property type="molecule type" value="Genomic_DNA"/>
</dbReference>
<dbReference type="Proteomes" id="UP000663829">
    <property type="component" value="Unassembled WGS sequence"/>
</dbReference>
<gene>
    <name evidence="2" type="ORF">GPM918_LOCUS20005</name>
    <name evidence="1" type="ORF">OVA965_LOCUS5671</name>
    <name evidence="4" type="ORF">SRO942_LOCUS20005</name>
    <name evidence="3" type="ORF">TMI583_LOCUS5668</name>
</gene>
<dbReference type="EMBL" id="CAJOBC010006206">
    <property type="protein sequence ID" value="CAF3890922.1"/>
    <property type="molecule type" value="Genomic_DNA"/>
</dbReference>
<organism evidence="2 5">
    <name type="scientific">Didymodactylos carnosus</name>
    <dbReference type="NCBI Taxonomy" id="1234261"/>
    <lineage>
        <taxon>Eukaryota</taxon>
        <taxon>Metazoa</taxon>
        <taxon>Spiralia</taxon>
        <taxon>Gnathifera</taxon>
        <taxon>Rotifera</taxon>
        <taxon>Eurotatoria</taxon>
        <taxon>Bdelloidea</taxon>
        <taxon>Philodinida</taxon>
        <taxon>Philodinidae</taxon>
        <taxon>Didymodactylos</taxon>
    </lineage>
</organism>
<dbReference type="EMBL" id="CAJOBA010001621">
    <property type="protein sequence ID" value="CAF3605818.1"/>
    <property type="molecule type" value="Genomic_DNA"/>
</dbReference>
<reference evidence="2" key="1">
    <citation type="submission" date="2021-02" db="EMBL/GenBank/DDBJ databases">
        <authorList>
            <person name="Nowell W R."/>
        </authorList>
    </citation>
    <scope>NUCLEOTIDE SEQUENCE</scope>
</reference>
<evidence type="ECO:0000313" key="5">
    <source>
        <dbReference type="Proteomes" id="UP000663829"/>
    </source>
</evidence>
<dbReference type="Proteomes" id="UP000682733">
    <property type="component" value="Unassembled WGS sequence"/>
</dbReference>
<dbReference type="PANTHER" id="PTHR46579:SF1">
    <property type="entry name" value="F5_8 TYPE C DOMAIN-CONTAINING PROTEIN"/>
    <property type="match status" value="1"/>
</dbReference>
<dbReference type="OrthoDB" id="7537137at2759"/>
<name>A0A814R5E2_9BILA</name>
<protein>
    <submittedName>
        <fullName evidence="2">Uncharacterized protein</fullName>
    </submittedName>
</protein>
<dbReference type="EMBL" id="CAJNOK010001621">
    <property type="protein sequence ID" value="CAF0821489.1"/>
    <property type="molecule type" value="Genomic_DNA"/>
</dbReference>
<accession>A0A814R5E2</accession>
<dbReference type="Proteomes" id="UP000677228">
    <property type="component" value="Unassembled WGS sequence"/>
</dbReference>